<evidence type="ECO:0000313" key="8">
    <source>
        <dbReference type="Proteomes" id="UP001158576"/>
    </source>
</evidence>
<keyword evidence="8" id="KW-1185">Reference proteome</keyword>
<dbReference type="Gene3D" id="1.50.40.10">
    <property type="entry name" value="Mitochondrial carrier domain"/>
    <property type="match status" value="1"/>
</dbReference>
<dbReference type="Pfam" id="PF00153">
    <property type="entry name" value="Mito_carr"/>
    <property type="match status" value="3"/>
</dbReference>
<evidence type="ECO:0000256" key="5">
    <source>
        <dbReference type="PROSITE-ProRule" id="PRU00282"/>
    </source>
</evidence>
<proteinExistence type="inferred from homology"/>
<protein>
    <submittedName>
        <fullName evidence="7">Oidioi.mRNA.OKI2018_I69.chr2.g7202.t1.cds</fullName>
    </submittedName>
</protein>
<accession>A0ABN7TA59</accession>
<dbReference type="InterPro" id="IPR023395">
    <property type="entry name" value="MCP_dom_sf"/>
</dbReference>
<feature type="repeat" description="Solcar" evidence="5">
    <location>
        <begin position="175"/>
        <end position="258"/>
    </location>
</feature>
<name>A0ABN7TA59_OIKDI</name>
<keyword evidence="3 5" id="KW-0812">Transmembrane</keyword>
<reference evidence="7 8" key="1">
    <citation type="submission" date="2021-04" db="EMBL/GenBank/DDBJ databases">
        <authorList>
            <person name="Bliznina A."/>
        </authorList>
    </citation>
    <scope>NUCLEOTIDE SEQUENCE [LARGE SCALE GENOMIC DNA]</scope>
</reference>
<dbReference type="EMBL" id="OU015567">
    <property type="protein sequence ID" value="CAG5113052.1"/>
    <property type="molecule type" value="Genomic_DNA"/>
</dbReference>
<evidence type="ECO:0000256" key="1">
    <source>
        <dbReference type="ARBA" id="ARBA00004141"/>
    </source>
</evidence>
<evidence type="ECO:0000256" key="4">
    <source>
        <dbReference type="ARBA" id="ARBA00023136"/>
    </source>
</evidence>
<dbReference type="PANTHER" id="PTHR46181:SF3">
    <property type="entry name" value="MITOCHONDRIAL GLYCINE TRANSPORTER"/>
    <property type="match status" value="1"/>
</dbReference>
<evidence type="ECO:0000256" key="3">
    <source>
        <dbReference type="ARBA" id="ARBA00022692"/>
    </source>
</evidence>
<sequence length="259" mass="28527">MGKNVKLSTTESIVAGSVAGLVSGFSFQPLEVLRTRAIGTKGVNSIIIARKIISSDGYSGLWRGTVASLYRQVPGIAWFYAVIEKMSPKTSTDRVAAGFIARSSATTVFLPLVVIKTQIEWGNGKSIGEVARNIYKSEGVRGFWRGLFPTLLRDGPYSALYVLFYKSLQDSFGSERASVNFLLGILAGASAVILTQPADVLRCHLQIDQRIGLENFKSHIRERGILRALYLDGIGPRITRRTLVSAVNWTIFEELKRRL</sequence>
<keyword evidence="4 5" id="KW-0472">Membrane</keyword>
<feature type="repeat" description="Solcar" evidence="5">
    <location>
        <begin position="89"/>
        <end position="171"/>
    </location>
</feature>
<dbReference type="Proteomes" id="UP001158576">
    <property type="component" value="Chromosome 2"/>
</dbReference>
<dbReference type="SUPFAM" id="SSF103506">
    <property type="entry name" value="Mitochondrial carrier"/>
    <property type="match status" value="1"/>
</dbReference>
<evidence type="ECO:0000256" key="6">
    <source>
        <dbReference type="RuleBase" id="RU000488"/>
    </source>
</evidence>
<dbReference type="InterPro" id="IPR018108">
    <property type="entry name" value="MCP_transmembrane"/>
</dbReference>
<gene>
    <name evidence="7" type="ORF">OKIOD_LOCUS15967</name>
</gene>
<keyword evidence="6" id="KW-0813">Transport</keyword>
<organism evidence="7 8">
    <name type="scientific">Oikopleura dioica</name>
    <name type="common">Tunicate</name>
    <dbReference type="NCBI Taxonomy" id="34765"/>
    <lineage>
        <taxon>Eukaryota</taxon>
        <taxon>Metazoa</taxon>
        <taxon>Chordata</taxon>
        <taxon>Tunicata</taxon>
        <taxon>Appendicularia</taxon>
        <taxon>Copelata</taxon>
        <taxon>Oikopleuridae</taxon>
        <taxon>Oikopleura</taxon>
    </lineage>
</organism>
<comment type="similarity">
    <text evidence="2 6">Belongs to the mitochondrial carrier (TC 2.A.29) family.</text>
</comment>
<dbReference type="PROSITE" id="PS50920">
    <property type="entry name" value="SOLCAR"/>
    <property type="match status" value="3"/>
</dbReference>
<comment type="subcellular location">
    <subcellularLocation>
        <location evidence="1">Membrane</location>
        <topology evidence="1">Multi-pass membrane protein</topology>
    </subcellularLocation>
</comment>
<dbReference type="PANTHER" id="PTHR46181">
    <property type="entry name" value="MITOCHONDRIAL GLYCINE TRANSPORTER"/>
    <property type="match status" value="1"/>
</dbReference>
<evidence type="ECO:0000313" key="7">
    <source>
        <dbReference type="EMBL" id="CAG5113052.1"/>
    </source>
</evidence>
<evidence type="ECO:0000256" key="2">
    <source>
        <dbReference type="ARBA" id="ARBA00006375"/>
    </source>
</evidence>
<feature type="repeat" description="Solcar" evidence="5">
    <location>
        <begin position="7"/>
        <end position="88"/>
    </location>
</feature>